<evidence type="ECO:0000256" key="5">
    <source>
        <dbReference type="SAM" id="Phobius"/>
    </source>
</evidence>
<keyword evidence="2 5" id="KW-0812">Transmembrane</keyword>
<feature type="transmembrane region" description="Helical" evidence="5">
    <location>
        <begin position="27"/>
        <end position="48"/>
    </location>
</feature>
<dbReference type="GO" id="GO:0005886">
    <property type="term" value="C:plasma membrane"/>
    <property type="evidence" value="ECO:0007669"/>
    <property type="project" value="InterPro"/>
</dbReference>
<protein>
    <submittedName>
        <fullName evidence="7">Translocation and assembly module TamB</fullName>
    </submittedName>
</protein>
<evidence type="ECO:0000256" key="4">
    <source>
        <dbReference type="ARBA" id="ARBA00023136"/>
    </source>
</evidence>
<dbReference type="GO" id="GO:0097347">
    <property type="term" value="C:TAM protein secretion complex"/>
    <property type="evidence" value="ECO:0007669"/>
    <property type="project" value="TreeGrafter"/>
</dbReference>
<feature type="domain" description="Translocation and assembly module TamB C-terminal" evidence="6">
    <location>
        <begin position="950"/>
        <end position="1185"/>
    </location>
</feature>
<evidence type="ECO:0000259" key="6">
    <source>
        <dbReference type="Pfam" id="PF04357"/>
    </source>
</evidence>
<dbReference type="PANTHER" id="PTHR36985:SF1">
    <property type="entry name" value="TRANSLOCATION AND ASSEMBLY MODULE SUBUNIT TAMB"/>
    <property type="match status" value="1"/>
</dbReference>
<comment type="subcellular location">
    <subcellularLocation>
        <location evidence="1">Membrane</location>
        <topology evidence="1">Single-pass membrane protein</topology>
    </subcellularLocation>
</comment>
<keyword evidence="8" id="KW-1185">Reference proteome</keyword>
<dbReference type="Proteomes" id="UP000198672">
    <property type="component" value="Unassembled WGS sequence"/>
</dbReference>
<dbReference type="Pfam" id="PF04357">
    <property type="entry name" value="TamB"/>
    <property type="match status" value="2"/>
</dbReference>
<dbReference type="PANTHER" id="PTHR36985">
    <property type="entry name" value="TRANSLOCATION AND ASSEMBLY MODULE SUBUNIT TAMB"/>
    <property type="match status" value="1"/>
</dbReference>
<dbReference type="OrthoDB" id="5555605at2"/>
<proteinExistence type="predicted"/>
<name>A0A1H3JHU2_ALLWA</name>
<dbReference type="STRING" id="61595.SAMN05421644_1587"/>
<sequence>MNAPAPAHTPPPPTAHRWKLAAGRWPLTAVSFVFTLLLLVSVGLGVVLGSERGLRWALTTAQHLAPTVLSIGQIEGRAMDRLRLTAVAVNLPKLSVRLGVLEWAWNPSALLTGVLAVEQVRVADLELVLAPSDDSEPLRLPPLLLPLAITVADAQLERMRLLTRDQEQPRFVLEAARLSASQLAGGVLDLGQLQAQLAAPALSVNLSGQATLLDHYPLALDLAWTLHHAPTAHLSGTGQIRGDLQQLDLTQELSGAATGRLTTEVRDLLGDLGWSGRLELTALDLPAWQADLPPAQMQAQLHTEGTLADAQLHGSLEFQLPETIADSVLTLTLALRWQPTRVTLETFDWREQRSLATAQLTGALDLSQPQPSFTLAGQWNGLRWPLTGAALAESASGNFNASGKLDAFVYQLAAHVAGAQFPPAQLKLSGQGTAHDTRLDSFTVALLDGQLAGAGTVTWAPALAWDLRLDATQLNPGVQFPDWPGRLDAHLTSAGHLSAAGPQLTAEIVALSGQLRAHPISASGRVQLAGERWQIERLNAASGSSRLTLDGRVAQALDVAFQLDAPDLAMLWPEARGRLKASGQLRGPRTAPRLTLDLSGAGMALAAYQLKDVRGTADLDLAPEGRFVLNLAGRDLRSNGQRWTAFDLRGSGQRTDHQLTATLSGAPLTLKLDASGALAADGGYRGRLTRLNLDAKTHGKWSLQQPLALERSGERLTLGPFCVQQSANKSRPTSGCVSFAQTASGRWRTELDIDRLDLALLRDYLPPTVRTEGTGRITGQFTANGAVLTGSAIAEIPRGRLRLDLGQGQSQELDISRTRLALDASGAGLAARLALPLGELGRVHGDLQLAAWRLDAPTRPAQPLAGTLRATIPDLRPLASFAPDLSDLRGQAQADVRLSGTLAQPGISGRVDIESVHFQLPLLALRVDALHLHALAPTSDRFELSGAATLGGGSVTLTGHGRSGANPAIQVQLAGQRLTLADTRDYFVRLTPQIEIAATPSGATVRGKVQIPEARIRPRSLPAGTVAPSPDVVLKPSPPRSHYPLTLDLRLVLGEEVTLDSFGVRGRLAGALSVQQAPGRELVGDGQLQITEGQYRLSSGLGIAAELGAPLTITQGRLIYAKSPLNNPGLLLQAERDGGDLTAGVRVVGTLRHPKLTFFSESDLGLTQADITKYLMTGIPPSANDRTDNAGLAIGTYIAPKIYLEYESGLSDESNKVKLRYDLSKHIELQTETGETQGADIFFKFEH</sequence>
<keyword evidence="4 5" id="KW-0472">Membrane</keyword>
<evidence type="ECO:0000313" key="7">
    <source>
        <dbReference type="EMBL" id="SDY39075.1"/>
    </source>
</evidence>
<evidence type="ECO:0000256" key="1">
    <source>
        <dbReference type="ARBA" id="ARBA00004167"/>
    </source>
</evidence>
<evidence type="ECO:0000313" key="8">
    <source>
        <dbReference type="Proteomes" id="UP000198672"/>
    </source>
</evidence>
<dbReference type="AlphaFoldDB" id="A0A1H3JHU2"/>
<reference evidence="8" key="1">
    <citation type="submission" date="2016-10" db="EMBL/GenBank/DDBJ databases">
        <authorList>
            <person name="Varghese N."/>
            <person name="Submissions S."/>
        </authorList>
    </citation>
    <scope>NUCLEOTIDE SEQUENCE [LARGE SCALE GENOMIC DNA]</scope>
    <source>
        <strain evidence="8">DSM 173</strain>
    </source>
</reference>
<evidence type="ECO:0000256" key="3">
    <source>
        <dbReference type="ARBA" id="ARBA00022989"/>
    </source>
</evidence>
<dbReference type="GO" id="GO:0009306">
    <property type="term" value="P:protein secretion"/>
    <property type="evidence" value="ECO:0007669"/>
    <property type="project" value="InterPro"/>
</dbReference>
<evidence type="ECO:0000256" key="2">
    <source>
        <dbReference type="ARBA" id="ARBA00022692"/>
    </source>
</evidence>
<dbReference type="RefSeq" id="WP_091335250.1">
    <property type="nucleotide sequence ID" value="NZ_FNOW01000058.1"/>
</dbReference>
<accession>A0A1H3JHU2</accession>
<dbReference type="EMBL" id="FNOW01000058">
    <property type="protein sequence ID" value="SDY39075.1"/>
    <property type="molecule type" value="Genomic_DNA"/>
</dbReference>
<keyword evidence="3 5" id="KW-1133">Transmembrane helix</keyword>
<gene>
    <name evidence="7" type="ORF">SAMN05421644_1587</name>
</gene>
<feature type="domain" description="Translocation and assembly module TamB C-terminal" evidence="6">
    <location>
        <begin position="1186"/>
        <end position="1246"/>
    </location>
</feature>
<dbReference type="InterPro" id="IPR007452">
    <property type="entry name" value="TamB_C"/>
</dbReference>
<organism evidence="7 8">
    <name type="scientific">Allochromatium warmingii</name>
    <name type="common">Chromatium warmingii</name>
    <dbReference type="NCBI Taxonomy" id="61595"/>
    <lineage>
        <taxon>Bacteria</taxon>
        <taxon>Pseudomonadati</taxon>
        <taxon>Pseudomonadota</taxon>
        <taxon>Gammaproteobacteria</taxon>
        <taxon>Chromatiales</taxon>
        <taxon>Chromatiaceae</taxon>
        <taxon>Allochromatium</taxon>
    </lineage>
</organism>